<feature type="signal peptide" evidence="1">
    <location>
        <begin position="1"/>
        <end position="25"/>
    </location>
</feature>
<proteinExistence type="predicted"/>
<comment type="caution">
    <text evidence="4">The sequence shown here is derived from an EMBL/GenBank/DDBJ whole genome shotgun (WGS) entry which is preliminary data.</text>
</comment>
<dbReference type="InterPro" id="IPR037049">
    <property type="entry name" value="DUF1214_C_sf"/>
</dbReference>
<keyword evidence="1" id="KW-0732">Signal</keyword>
<organism evidence="4 5">
    <name type="scientific">Bizionia arctica</name>
    <dbReference type="NCBI Taxonomy" id="1495645"/>
    <lineage>
        <taxon>Bacteria</taxon>
        <taxon>Pseudomonadati</taxon>
        <taxon>Bacteroidota</taxon>
        <taxon>Flavobacteriia</taxon>
        <taxon>Flavobacteriales</taxon>
        <taxon>Flavobacteriaceae</taxon>
        <taxon>Bizionia</taxon>
    </lineage>
</organism>
<name>A0A917LNK7_9FLAO</name>
<dbReference type="InterPro" id="IPR037050">
    <property type="entry name" value="DUF1254_sf"/>
</dbReference>
<reference evidence="4" key="2">
    <citation type="submission" date="2020-09" db="EMBL/GenBank/DDBJ databases">
        <authorList>
            <person name="Sun Q."/>
            <person name="Zhou Y."/>
        </authorList>
    </citation>
    <scope>NUCLEOTIDE SEQUENCE</scope>
    <source>
        <strain evidence="4">CGMCC 1.12751</strain>
    </source>
</reference>
<dbReference type="Gene3D" id="2.60.120.600">
    <property type="entry name" value="Domain of unknown function DUF1214, C-terminal domain"/>
    <property type="match status" value="1"/>
</dbReference>
<protein>
    <recommendedName>
        <fullName evidence="6">DUF1254 domain-containing protein</fullName>
    </recommendedName>
</protein>
<dbReference type="InterPro" id="IPR010679">
    <property type="entry name" value="DUF1254"/>
</dbReference>
<sequence length="501" mass="54870">MMIKKPLNYLAIVLIGAVVTLPSYAQSPSDIDLKVIGIANEVETPIGKLEFFDGVPTDATVETVYDNLDRMRAVQVFLDNQGSGSLNAMRKGNASIGATSNTVSITEQLLKSESLYLTGNTSTMYALTYIDLKEGPLVVELPPGMLGFIDDAWFRFISNMGAIGPDKGKGGKYLWLPPGYTGTVPEGYFVIKTDTYNNLMFLRASIKDGLPKAVGNIKSNLKIYPLSKADNPPATKFVDFSGKKYSTLVHNDVSFYEDLNTLVQVEPIDAIDSEARGLLASIGIVKGKPFAPDARMTKILNEAAVIGAASARAITYKPRIEGVYIYPDTNSSWTMGYANKNTSFEDNGAMNLDARVIFYYNATGVTPAMAVTHAGAGSDYAIAYLDADKKTFDGSKTYKLHLPPNVPVNDFWAVTIYDTQTRSLLQTDQPFPTAGSQSKGFEKNKDGSYDLYFGPKAPAGKENNWLQTLPGKSWFSILRMYGPLEPWINKSWRPGEIELVK</sequence>
<evidence type="ECO:0000259" key="2">
    <source>
        <dbReference type="Pfam" id="PF06742"/>
    </source>
</evidence>
<dbReference type="Gene3D" id="2.60.40.1610">
    <property type="entry name" value="Domain of unknown function DUF1254"/>
    <property type="match status" value="1"/>
</dbReference>
<dbReference type="RefSeq" id="WP_229736633.1">
    <property type="nucleotide sequence ID" value="NZ_BMFQ01000002.1"/>
</dbReference>
<dbReference type="PANTHER" id="PTHR36509">
    <property type="entry name" value="BLL3101 PROTEIN"/>
    <property type="match status" value="1"/>
</dbReference>
<feature type="domain" description="DUF1214" evidence="2">
    <location>
        <begin position="380"/>
        <end position="484"/>
    </location>
</feature>
<gene>
    <name evidence="4" type="ORF">GCM10010976_18410</name>
</gene>
<dbReference type="EMBL" id="BMFQ01000002">
    <property type="protein sequence ID" value="GGG47297.1"/>
    <property type="molecule type" value="Genomic_DNA"/>
</dbReference>
<dbReference type="PANTHER" id="PTHR36509:SF3">
    <property type="entry name" value="SIGNAL PEPTIDE PROTEIN"/>
    <property type="match status" value="1"/>
</dbReference>
<reference evidence="4" key="1">
    <citation type="journal article" date="2014" name="Int. J. Syst. Evol. Microbiol.">
        <title>Complete genome sequence of Corynebacterium casei LMG S-19264T (=DSM 44701T), isolated from a smear-ripened cheese.</title>
        <authorList>
            <consortium name="US DOE Joint Genome Institute (JGI-PGF)"/>
            <person name="Walter F."/>
            <person name="Albersmeier A."/>
            <person name="Kalinowski J."/>
            <person name="Ruckert C."/>
        </authorList>
    </citation>
    <scope>NUCLEOTIDE SEQUENCE</scope>
    <source>
        <strain evidence="4">CGMCC 1.12751</strain>
    </source>
</reference>
<feature type="chain" id="PRO_5037664544" description="DUF1254 domain-containing protein" evidence="1">
    <location>
        <begin position="26"/>
        <end position="501"/>
    </location>
</feature>
<feature type="domain" description="DUF1254" evidence="3">
    <location>
        <begin position="101"/>
        <end position="225"/>
    </location>
</feature>
<accession>A0A917LNK7</accession>
<dbReference type="SUPFAM" id="SSF160935">
    <property type="entry name" value="VPA0735-like"/>
    <property type="match status" value="1"/>
</dbReference>
<dbReference type="InterPro" id="IPR010621">
    <property type="entry name" value="DUF1214"/>
</dbReference>
<evidence type="ECO:0000256" key="1">
    <source>
        <dbReference type="SAM" id="SignalP"/>
    </source>
</evidence>
<dbReference type="Proteomes" id="UP000625976">
    <property type="component" value="Unassembled WGS sequence"/>
</dbReference>
<evidence type="ECO:0000313" key="4">
    <source>
        <dbReference type="EMBL" id="GGG47297.1"/>
    </source>
</evidence>
<dbReference type="AlphaFoldDB" id="A0A917LNK7"/>
<keyword evidence="5" id="KW-1185">Reference proteome</keyword>
<dbReference type="Gene3D" id="1.10.3360.10">
    <property type="entry name" value="VPA0735-like domain"/>
    <property type="match status" value="1"/>
</dbReference>
<evidence type="ECO:0000313" key="5">
    <source>
        <dbReference type="Proteomes" id="UP000625976"/>
    </source>
</evidence>
<evidence type="ECO:0008006" key="6">
    <source>
        <dbReference type="Google" id="ProtNLM"/>
    </source>
</evidence>
<evidence type="ECO:0000259" key="3">
    <source>
        <dbReference type="Pfam" id="PF06863"/>
    </source>
</evidence>
<dbReference type="Pfam" id="PF06863">
    <property type="entry name" value="DUF1254"/>
    <property type="match status" value="1"/>
</dbReference>
<dbReference type="Pfam" id="PF06742">
    <property type="entry name" value="DUF1214"/>
    <property type="match status" value="1"/>
</dbReference>